<feature type="compositionally biased region" description="Polar residues" evidence="1">
    <location>
        <begin position="43"/>
        <end position="54"/>
    </location>
</feature>
<dbReference type="OrthoDB" id="21539at2759"/>
<dbReference type="SUPFAM" id="SSF50182">
    <property type="entry name" value="Sm-like ribonucleoproteins"/>
    <property type="match status" value="1"/>
</dbReference>
<evidence type="ECO:0000259" key="2">
    <source>
        <dbReference type="SMART" id="SM01271"/>
    </source>
</evidence>
<dbReference type="STRING" id="48709.A0A1D2M9P9"/>
<sequence>MAQNEGNNLASAEGQRARLIAIVKPMPRTTECDDESWLMDFPTTSTPLNSQVETDNPELNPEEDTETGFNPPCLSECVELRELILGQIWTYARLSIDATRFIGCKISLTSRSNLRYEGPCKIQLDAVSISIAEVRAFGTEDRVTSRPVLPSYRIRKVLTFCFTRVQDVHVLELPETQNVPHRVQTTQRMIFIGAKFGSQAVKIYTVSVCPRTLESGKSNFLLSPSEQSDAFDYDQLDDKLRIKRATAGSSNIELGSSIALLISVSTTTSRTSNSPLLLKSQLDQLSNPFLFAALAATTLAGAFGSTSIQNSEASKVNDVLSATQHKFRSSHSSSPFDPNFQSGEIVDSSSVKRELHDKFPAVTSKKLTNDHTTSKPDDTGYYLNYLPVSGTVVAAKSWRRSDVVASTKKMLPLDQSLQLNPNSLVVDRPQPVYVRY</sequence>
<gene>
    <name evidence="3" type="ORF">Ocin01_16971</name>
</gene>
<proteinExistence type="predicted"/>
<dbReference type="Proteomes" id="UP000094527">
    <property type="component" value="Unassembled WGS sequence"/>
</dbReference>
<dbReference type="Gene3D" id="2.30.30.100">
    <property type="match status" value="1"/>
</dbReference>
<dbReference type="EMBL" id="LJIJ01002431">
    <property type="protein sequence ID" value="ODM89707.1"/>
    <property type="molecule type" value="Genomic_DNA"/>
</dbReference>
<reference evidence="3 4" key="1">
    <citation type="journal article" date="2016" name="Genome Biol. Evol.">
        <title>Gene Family Evolution Reflects Adaptation to Soil Environmental Stressors in the Genome of the Collembolan Orchesella cincta.</title>
        <authorList>
            <person name="Faddeeva-Vakhrusheva A."/>
            <person name="Derks M.F."/>
            <person name="Anvar S.Y."/>
            <person name="Agamennone V."/>
            <person name="Suring W."/>
            <person name="Smit S."/>
            <person name="van Straalen N.M."/>
            <person name="Roelofs D."/>
        </authorList>
    </citation>
    <scope>NUCLEOTIDE SEQUENCE [LARGE SCALE GENOMIC DNA]</scope>
    <source>
        <tissue evidence="3">Mixed pool</tissue>
    </source>
</reference>
<dbReference type="InterPro" id="IPR025609">
    <property type="entry name" value="Lsm14-like_N"/>
</dbReference>
<evidence type="ECO:0000256" key="1">
    <source>
        <dbReference type="SAM" id="MobiDB-lite"/>
    </source>
</evidence>
<keyword evidence="4" id="KW-1185">Reference proteome</keyword>
<feature type="region of interest" description="Disordered" evidence="1">
    <location>
        <begin position="43"/>
        <end position="68"/>
    </location>
</feature>
<evidence type="ECO:0000313" key="4">
    <source>
        <dbReference type="Proteomes" id="UP000094527"/>
    </source>
</evidence>
<feature type="domain" description="Lsm14-like N-terminal" evidence="2">
    <location>
        <begin position="95"/>
        <end position="187"/>
    </location>
</feature>
<protein>
    <submittedName>
        <fullName evidence="3">Protein LSM14 B</fullName>
    </submittedName>
</protein>
<name>A0A1D2M9P9_ORCCI</name>
<comment type="caution">
    <text evidence="3">The sequence shown here is derived from an EMBL/GenBank/DDBJ whole genome shotgun (WGS) entry which is preliminary data.</text>
</comment>
<accession>A0A1D2M9P9</accession>
<organism evidence="3 4">
    <name type="scientific">Orchesella cincta</name>
    <name type="common">Springtail</name>
    <name type="synonym">Podura cincta</name>
    <dbReference type="NCBI Taxonomy" id="48709"/>
    <lineage>
        <taxon>Eukaryota</taxon>
        <taxon>Metazoa</taxon>
        <taxon>Ecdysozoa</taxon>
        <taxon>Arthropoda</taxon>
        <taxon>Hexapoda</taxon>
        <taxon>Collembola</taxon>
        <taxon>Entomobryomorpha</taxon>
        <taxon>Entomobryoidea</taxon>
        <taxon>Orchesellidae</taxon>
        <taxon>Orchesellinae</taxon>
        <taxon>Orchesella</taxon>
    </lineage>
</organism>
<dbReference type="AlphaFoldDB" id="A0A1D2M9P9"/>
<dbReference type="Pfam" id="PF12701">
    <property type="entry name" value="LSM14"/>
    <property type="match status" value="1"/>
</dbReference>
<evidence type="ECO:0000313" key="3">
    <source>
        <dbReference type="EMBL" id="ODM89707.1"/>
    </source>
</evidence>
<dbReference type="InterPro" id="IPR010920">
    <property type="entry name" value="LSM_dom_sf"/>
</dbReference>
<dbReference type="PANTHER" id="PTHR13586">
    <property type="entry name" value="SCD6 PROTEIN-RELATED"/>
    <property type="match status" value="1"/>
</dbReference>
<dbReference type="SMART" id="SM01271">
    <property type="entry name" value="LSM14"/>
    <property type="match status" value="1"/>
</dbReference>